<dbReference type="RefSeq" id="XP_013429722.1">
    <property type="nucleotide sequence ID" value="XM_013574268.1"/>
</dbReference>
<evidence type="ECO:0000313" key="2">
    <source>
        <dbReference type="EMBL" id="KEQ75708.1"/>
    </source>
</evidence>
<dbReference type="Proteomes" id="UP000027730">
    <property type="component" value="Unassembled WGS sequence"/>
</dbReference>
<feature type="compositionally biased region" description="Basic and acidic residues" evidence="1">
    <location>
        <begin position="154"/>
        <end position="185"/>
    </location>
</feature>
<protein>
    <submittedName>
        <fullName evidence="2">Uncharacterized protein</fullName>
    </submittedName>
</protein>
<feature type="compositionally biased region" description="Low complexity" evidence="1">
    <location>
        <begin position="80"/>
        <end position="98"/>
    </location>
</feature>
<evidence type="ECO:0000256" key="1">
    <source>
        <dbReference type="SAM" id="MobiDB-lite"/>
    </source>
</evidence>
<organism evidence="2 3">
    <name type="scientific">Aureobasidium namibiae CBS 147.97</name>
    <dbReference type="NCBI Taxonomy" id="1043004"/>
    <lineage>
        <taxon>Eukaryota</taxon>
        <taxon>Fungi</taxon>
        <taxon>Dikarya</taxon>
        <taxon>Ascomycota</taxon>
        <taxon>Pezizomycotina</taxon>
        <taxon>Dothideomycetes</taxon>
        <taxon>Dothideomycetidae</taxon>
        <taxon>Dothideales</taxon>
        <taxon>Saccotheciaceae</taxon>
        <taxon>Aureobasidium</taxon>
    </lineage>
</organism>
<name>A0A074WRE0_9PEZI</name>
<gene>
    <name evidence="2" type="ORF">M436DRAFT_62090</name>
</gene>
<dbReference type="OrthoDB" id="3937726at2759"/>
<reference evidence="2 3" key="1">
    <citation type="journal article" date="2014" name="BMC Genomics">
        <title>Genome sequencing of four Aureobasidium pullulans varieties: biotechnological potential, stress tolerance, and description of new species.</title>
        <authorList>
            <person name="Gostin Ar C."/>
            <person name="Ohm R.A."/>
            <person name="Kogej T."/>
            <person name="Sonjak S."/>
            <person name="Turk M."/>
            <person name="Zajc J."/>
            <person name="Zalar P."/>
            <person name="Grube M."/>
            <person name="Sun H."/>
            <person name="Han J."/>
            <person name="Sharma A."/>
            <person name="Chiniquy J."/>
            <person name="Ngan C.Y."/>
            <person name="Lipzen A."/>
            <person name="Barry K."/>
            <person name="Grigoriev I.V."/>
            <person name="Gunde-Cimerman N."/>
        </authorList>
    </citation>
    <scope>NUCLEOTIDE SEQUENCE [LARGE SCALE GENOMIC DNA]</scope>
    <source>
        <strain evidence="2 3">CBS 147.97</strain>
    </source>
</reference>
<dbReference type="GeneID" id="25413309"/>
<feature type="region of interest" description="Disordered" evidence="1">
    <location>
        <begin position="56"/>
        <end position="108"/>
    </location>
</feature>
<accession>A0A074WRE0</accession>
<dbReference type="HOGENOM" id="CLU_541811_0_0_1"/>
<dbReference type="AlphaFoldDB" id="A0A074WRE0"/>
<feature type="region of interest" description="Disordered" evidence="1">
    <location>
        <begin position="140"/>
        <end position="194"/>
    </location>
</feature>
<proteinExistence type="predicted"/>
<feature type="compositionally biased region" description="Polar residues" evidence="1">
    <location>
        <begin position="58"/>
        <end position="79"/>
    </location>
</feature>
<evidence type="ECO:0000313" key="3">
    <source>
        <dbReference type="Proteomes" id="UP000027730"/>
    </source>
</evidence>
<dbReference type="EMBL" id="KL584705">
    <property type="protein sequence ID" value="KEQ75708.1"/>
    <property type="molecule type" value="Genomic_DNA"/>
</dbReference>
<sequence>MKGPETLTAFSVPGECLQALFAAIHHISNLVQLCRIYVFLKDSRARKQQLDGLALGHANTSSHTPSSNHRQIGSNSAQATLTRPTSSLPTSLNSPTSRKLSSTSAATVSEHYDPVRWKSHLETSRRYEARLREDHIGHERRLEASRRRSAQLRSNEDVYRARRDAENAARRQRGEEDPVYRERSKSSKTMHHARMRHHPAYVRKRLIRALLMQYPWTRTGLPWKTYSPVVSSEPIERCCSGCNKTRCGGSRLWWHKNHVAPTQSHTGSQIFLCHGCRFSADDPDRTMPEGYEDCKSVRDFSTRKELLHGSRGGEDFAKAERFVRATILWKWCSESWIRDLPWKVHRPVMFDERIYDKCTRCENSRFRSLRLWWRSSTETICNNCHSEGDWNDVMPQGYEDVRTMKELRAREKQLDEEGPGPESRYSISPAGQLLTNNDWSRKLSILTQSDTKPPVSPSVLVLNHINEVYGRTLPTTSKVRQGRPLDMVSSLRNDHVSPILRRF</sequence>
<keyword evidence="3" id="KW-1185">Reference proteome</keyword>